<dbReference type="PANTHER" id="PTHR38686">
    <property type="entry name" value="APOLIPOPROTEIN N-ACYLTRANSFERASE"/>
    <property type="match status" value="1"/>
</dbReference>
<feature type="transmembrane region" description="Helical" evidence="9">
    <location>
        <begin position="33"/>
        <end position="51"/>
    </location>
</feature>
<comment type="pathway">
    <text evidence="9">Protein modification; lipoprotein biosynthesis (N-acyl transfer).</text>
</comment>
<comment type="caution">
    <text evidence="11">The sequence shown here is derived from an EMBL/GenBank/DDBJ whole genome shotgun (WGS) entry which is preliminary data.</text>
</comment>
<proteinExistence type="inferred from homology"/>
<keyword evidence="3 9" id="KW-1003">Cell membrane</keyword>
<dbReference type="InterPro" id="IPR003010">
    <property type="entry name" value="C-N_Hydrolase"/>
</dbReference>
<dbReference type="RefSeq" id="WP_263412335.1">
    <property type="nucleotide sequence ID" value="NZ_BAABBH010000001.1"/>
</dbReference>
<sequence length="544" mass="59814">MRRHLPFAAFVLLSAAMQTAIFPIAGPLPVARAQLAWIACLPWFYLLCVLSRTAPRQLLRATLWSYLCGVLWYLGHCYWIFQTMHRYGNLSAPMAAIVLVLFCLYLGLYHALFGALAVLQLRRFTVRLHPLLLSFSLAATWVAVELARARVTSFPWDLLGYSQVDNAALTGLAPFAGIYSISFLIAWINAAFALALVSFASGSETSATRDQPHPRPRDNKPGLALAVASLVALVSIVAGWIHHAPRPQADQQAIAVQPNLDPSPQPNLSAVPLERQLASLTTDALRSSATPSAAVILWPEAPTPWEVHEPLLQTTLTGLARSSGAPVIADSNAVDRDPANPRRLRMYNSAGLFTAQGLQTRYDKIHLVPFGEFVPYADLFQFAGGLTEQVGTFDRGTRRIPLRAAGHTYGVFICYESIFPDEVRQLVAKGADVLVNLSDDGWYGDTSAPFQHSNMARMRAIENRRWMLRDTNTGITESIDPYGNIRATAPRHQRLAAMLPFAFTNESTFYTRHGDLFAWLCVALTAAALAVCAAGAHRGPFRDH</sequence>
<organism evidence="11 12">
    <name type="scientific">Terriglobus aquaticus</name>
    <dbReference type="NCBI Taxonomy" id="940139"/>
    <lineage>
        <taxon>Bacteria</taxon>
        <taxon>Pseudomonadati</taxon>
        <taxon>Acidobacteriota</taxon>
        <taxon>Terriglobia</taxon>
        <taxon>Terriglobales</taxon>
        <taxon>Acidobacteriaceae</taxon>
        <taxon>Terriglobus</taxon>
    </lineage>
</organism>
<dbReference type="PANTHER" id="PTHR38686:SF1">
    <property type="entry name" value="APOLIPOPROTEIN N-ACYLTRANSFERASE"/>
    <property type="match status" value="1"/>
</dbReference>
<comment type="subcellular location">
    <subcellularLocation>
        <location evidence="1 9">Cell membrane</location>
        <topology evidence="1 9">Multi-pass membrane protein</topology>
    </subcellularLocation>
</comment>
<evidence type="ECO:0000256" key="9">
    <source>
        <dbReference type="HAMAP-Rule" id="MF_01148"/>
    </source>
</evidence>
<keyword evidence="6 9" id="KW-1133">Transmembrane helix</keyword>
<evidence type="ECO:0000259" key="10">
    <source>
        <dbReference type="PROSITE" id="PS50263"/>
    </source>
</evidence>
<evidence type="ECO:0000256" key="3">
    <source>
        <dbReference type="ARBA" id="ARBA00022475"/>
    </source>
</evidence>
<evidence type="ECO:0000313" key="12">
    <source>
        <dbReference type="Proteomes" id="UP001634747"/>
    </source>
</evidence>
<dbReference type="Proteomes" id="UP001634747">
    <property type="component" value="Unassembled WGS sequence"/>
</dbReference>
<dbReference type="InterPro" id="IPR004563">
    <property type="entry name" value="Apolipo_AcylTrfase"/>
</dbReference>
<name>A0ABW9KK59_9BACT</name>
<comment type="similarity">
    <text evidence="2 9">Belongs to the CN hydrolase family. Apolipoprotein N-acyltransferase subfamily.</text>
</comment>
<evidence type="ECO:0000256" key="5">
    <source>
        <dbReference type="ARBA" id="ARBA00022692"/>
    </source>
</evidence>
<dbReference type="InterPro" id="IPR045378">
    <property type="entry name" value="LNT_N"/>
</dbReference>
<evidence type="ECO:0000256" key="2">
    <source>
        <dbReference type="ARBA" id="ARBA00010065"/>
    </source>
</evidence>
<dbReference type="Gene3D" id="3.60.110.10">
    <property type="entry name" value="Carbon-nitrogen hydrolase"/>
    <property type="match status" value="1"/>
</dbReference>
<evidence type="ECO:0000256" key="8">
    <source>
        <dbReference type="ARBA" id="ARBA00023315"/>
    </source>
</evidence>
<keyword evidence="5 9" id="KW-0812">Transmembrane</keyword>
<evidence type="ECO:0000256" key="4">
    <source>
        <dbReference type="ARBA" id="ARBA00022679"/>
    </source>
</evidence>
<feature type="transmembrane region" description="Helical" evidence="9">
    <location>
        <begin position="516"/>
        <end position="536"/>
    </location>
</feature>
<reference evidence="11 12" key="1">
    <citation type="submission" date="2024-12" db="EMBL/GenBank/DDBJ databases">
        <authorList>
            <person name="Lee Y."/>
        </authorList>
    </citation>
    <scope>NUCLEOTIDE SEQUENCE [LARGE SCALE GENOMIC DNA]</scope>
    <source>
        <strain evidence="11 12">03SUJ4</strain>
    </source>
</reference>
<keyword evidence="8 9" id="KW-0012">Acyltransferase</keyword>
<evidence type="ECO:0000256" key="7">
    <source>
        <dbReference type="ARBA" id="ARBA00023136"/>
    </source>
</evidence>
<dbReference type="NCBIfam" id="TIGR00546">
    <property type="entry name" value="lnt"/>
    <property type="match status" value="1"/>
</dbReference>
<protein>
    <recommendedName>
        <fullName evidence="9">Apolipoprotein N-acyltransferase</fullName>
        <shortName evidence="9">ALP N-acyltransferase</shortName>
        <ecNumber evidence="9">2.3.1.269</ecNumber>
    </recommendedName>
</protein>
<feature type="transmembrane region" description="Helical" evidence="9">
    <location>
        <begin position="93"/>
        <end position="119"/>
    </location>
</feature>
<keyword evidence="12" id="KW-1185">Reference proteome</keyword>
<gene>
    <name evidence="9 11" type="primary">lnt</name>
    <name evidence="11" type="ORF">ACK2TP_10410</name>
</gene>
<feature type="transmembrane region" description="Helical" evidence="9">
    <location>
        <begin position="171"/>
        <end position="201"/>
    </location>
</feature>
<comment type="catalytic activity">
    <reaction evidence="9">
        <text>N-terminal S-1,2-diacyl-sn-glyceryl-L-cysteinyl-[lipoprotein] + a glycerophospholipid = N-acyl-S-1,2-diacyl-sn-glyceryl-L-cysteinyl-[lipoprotein] + a 2-acyl-sn-glycero-3-phospholipid + H(+)</text>
        <dbReference type="Rhea" id="RHEA:48228"/>
        <dbReference type="Rhea" id="RHEA-COMP:14681"/>
        <dbReference type="Rhea" id="RHEA-COMP:14684"/>
        <dbReference type="ChEBI" id="CHEBI:15378"/>
        <dbReference type="ChEBI" id="CHEBI:136912"/>
        <dbReference type="ChEBI" id="CHEBI:140656"/>
        <dbReference type="ChEBI" id="CHEBI:140657"/>
        <dbReference type="ChEBI" id="CHEBI:140660"/>
        <dbReference type="EC" id="2.3.1.269"/>
    </reaction>
</comment>
<evidence type="ECO:0000256" key="1">
    <source>
        <dbReference type="ARBA" id="ARBA00004651"/>
    </source>
</evidence>
<keyword evidence="4 9" id="KW-0808">Transferase</keyword>
<dbReference type="Pfam" id="PF20154">
    <property type="entry name" value="LNT_N"/>
    <property type="match status" value="1"/>
</dbReference>
<dbReference type="CDD" id="cd07571">
    <property type="entry name" value="ALP_N-acyl_transferase"/>
    <property type="match status" value="1"/>
</dbReference>
<dbReference type="HAMAP" id="MF_01148">
    <property type="entry name" value="Lnt"/>
    <property type="match status" value="1"/>
</dbReference>
<keyword evidence="7 9" id="KW-0472">Membrane</keyword>
<dbReference type="EC" id="2.3.1.269" evidence="9"/>
<dbReference type="SUPFAM" id="SSF56317">
    <property type="entry name" value="Carbon-nitrogen hydrolase"/>
    <property type="match status" value="1"/>
</dbReference>
<dbReference type="EMBL" id="JBJYXY010000001">
    <property type="protein sequence ID" value="MFN2976175.1"/>
    <property type="molecule type" value="Genomic_DNA"/>
</dbReference>
<evidence type="ECO:0000313" key="11">
    <source>
        <dbReference type="EMBL" id="MFN2976175.1"/>
    </source>
</evidence>
<dbReference type="GO" id="GO:0016746">
    <property type="term" value="F:acyltransferase activity"/>
    <property type="evidence" value="ECO:0007669"/>
    <property type="project" value="UniProtKB-KW"/>
</dbReference>
<feature type="transmembrane region" description="Helical" evidence="9">
    <location>
        <begin position="63"/>
        <end position="81"/>
    </location>
</feature>
<feature type="transmembrane region" description="Helical" evidence="9">
    <location>
        <begin position="222"/>
        <end position="241"/>
    </location>
</feature>
<dbReference type="InterPro" id="IPR036526">
    <property type="entry name" value="C-N_Hydrolase_sf"/>
</dbReference>
<dbReference type="PROSITE" id="PS50263">
    <property type="entry name" value="CN_HYDROLASE"/>
    <property type="match status" value="1"/>
</dbReference>
<feature type="domain" description="CN hydrolase" evidence="10">
    <location>
        <begin position="256"/>
        <end position="505"/>
    </location>
</feature>
<accession>A0ABW9KK59</accession>
<comment type="function">
    <text evidence="9">Catalyzes the phospholipid dependent N-acylation of the N-terminal cysteine of apolipoprotein, the last step in lipoprotein maturation.</text>
</comment>
<evidence type="ECO:0000256" key="6">
    <source>
        <dbReference type="ARBA" id="ARBA00022989"/>
    </source>
</evidence>
<dbReference type="Pfam" id="PF00795">
    <property type="entry name" value="CN_hydrolase"/>
    <property type="match status" value="1"/>
</dbReference>